<dbReference type="PANTHER" id="PTHR33877:SF2">
    <property type="entry name" value="OS07G0170200 PROTEIN"/>
    <property type="match status" value="1"/>
</dbReference>
<protein>
    <submittedName>
        <fullName evidence="2">HNH endonuclease</fullName>
    </submittedName>
</protein>
<dbReference type="RefSeq" id="WP_133040553.1">
    <property type="nucleotide sequence ID" value="NZ_SLWF01000047.1"/>
</dbReference>
<proteinExistence type="predicted"/>
<feature type="domain" description="HNH nuclease" evidence="1">
    <location>
        <begin position="184"/>
        <end position="237"/>
    </location>
</feature>
<dbReference type="InterPro" id="IPR025938">
    <property type="entry name" value="RRXRR_dom"/>
</dbReference>
<dbReference type="Pfam" id="PF14239">
    <property type="entry name" value="RRXRR"/>
    <property type="match status" value="1"/>
</dbReference>
<dbReference type="OrthoDB" id="9802901at2"/>
<dbReference type="InterPro" id="IPR002711">
    <property type="entry name" value="HNH"/>
</dbReference>
<dbReference type="Gene3D" id="1.10.30.50">
    <property type="match status" value="1"/>
</dbReference>
<dbReference type="NCBIfam" id="NF040563">
    <property type="entry name" value="guided_IscB"/>
    <property type="match status" value="1"/>
</dbReference>
<gene>
    <name evidence="2" type="ORF">EDC91_1473</name>
</gene>
<accession>A0A4R2F4H4</accession>
<sequence length="443" mass="50545">MAVFVLSKNKKPLMPCSEKRARLLLSKKQAVVHKTYPFTIRLKKQTGNATQPLQLKIDPGSRYTGVALVMDLPTLMRALCLFELQHRGHQISEALTQRRAFRRRRRNQLRYRPARFDNRTRKDGWLPPSVQHRLDTTLALVQKLKRLCPVSAIVFERVKFDMQKMLNPDIQGVEYQQGTLFQYEVREYLLERHQRTCAYCAGESLDPILEVEHKHPRAQGGTNSIHNLVIACRTCNQAKGSLTLSEFLSTLKNTKLDKVRKVKITQILAGKVFRLKDAGAVNACRNQLGRDLASQQLPVSTGTGAQTKYNRMRYQLPKTHALDALMTGELTKPVEGWSRPTLVVKAMGRGCYQRTRLDQYGFPRGYLQRKKTYFGFQTGDLVISTVTKGKKQGIHVGRVAVRDSGYFNVQTKTGGVQGVSYKTCQIIQRNTGYHYYFNSKVAH</sequence>
<dbReference type="GO" id="GO:0004519">
    <property type="term" value="F:endonuclease activity"/>
    <property type="evidence" value="ECO:0007669"/>
    <property type="project" value="UniProtKB-KW"/>
</dbReference>
<name>A0A4R2F4H4_9GAMM</name>
<dbReference type="InterPro" id="IPR003615">
    <property type="entry name" value="HNH_nuc"/>
</dbReference>
<dbReference type="AlphaFoldDB" id="A0A4R2F4H4"/>
<comment type="caution">
    <text evidence="2">The sequence shown here is derived from an EMBL/GenBank/DDBJ whole genome shotgun (WGS) entry which is preliminary data.</text>
</comment>
<keyword evidence="2" id="KW-0378">Hydrolase</keyword>
<dbReference type="PANTHER" id="PTHR33877">
    <property type="entry name" value="SLL1193 PROTEIN"/>
    <property type="match status" value="1"/>
</dbReference>
<keyword evidence="2" id="KW-0540">Nuclease</keyword>
<keyword evidence="2" id="KW-0255">Endonuclease</keyword>
<reference evidence="2 3" key="1">
    <citation type="submission" date="2019-03" db="EMBL/GenBank/DDBJ databases">
        <title>Freshwater and sediment microbial communities from various areas in North America, analyzing microbe dynamics in response to fracking.</title>
        <authorList>
            <person name="Lamendella R."/>
        </authorList>
    </citation>
    <scope>NUCLEOTIDE SEQUENCE [LARGE SCALE GENOMIC DNA]</scope>
    <source>
        <strain evidence="2 3">74A</strain>
    </source>
</reference>
<dbReference type="CDD" id="cd00085">
    <property type="entry name" value="HNHc"/>
    <property type="match status" value="1"/>
</dbReference>
<dbReference type="GO" id="GO:0008270">
    <property type="term" value="F:zinc ion binding"/>
    <property type="evidence" value="ECO:0007669"/>
    <property type="project" value="InterPro"/>
</dbReference>
<dbReference type="SMART" id="SM00507">
    <property type="entry name" value="HNHc"/>
    <property type="match status" value="1"/>
</dbReference>
<dbReference type="InterPro" id="IPR052892">
    <property type="entry name" value="NA-targeting_endonuclease"/>
</dbReference>
<dbReference type="EMBL" id="SLWF01000047">
    <property type="protein sequence ID" value="TCN77347.1"/>
    <property type="molecule type" value="Genomic_DNA"/>
</dbReference>
<keyword evidence="3" id="KW-1185">Reference proteome</keyword>
<dbReference type="InterPro" id="IPR047693">
    <property type="entry name" value="RNA-guided_IscB-like"/>
</dbReference>
<dbReference type="Proteomes" id="UP000294832">
    <property type="component" value="Unassembled WGS sequence"/>
</dbReference>
<evidence type="ECO:0000313" key="2">
    <source>
        <dbReference type="EMBL" id="TCN77347.1"/>
    </source>
</evidence>
<dbReference type="Pfam" id="PF01844">
    <property type="entry name" value="HNH"/>
    <property type="match status" value="1"/>
</dbReference>
<evidence type="ECO:0000313" key="3">
    <source>
        <dbReference type="Proteomes" id="UP000294832"/>
    </source>
</evidence>
<evidence type="ECO:0000259" key="1">
    <source>
        <dbReference type="SMART" id="SM00507"/>
    </source>
</evidence>
<organism evidence="2 3">
    <name type="scientific">Shewanella fodinae</name>
    <dbReference type="NCBI Taxonomy" id="552357"/>
    <lineage>
        <taxon>Bacteria</taxon>
        <taxon>Pseudomonadati</taxon>
        <taxon>Pseudomonadota</taxon>
        <taxon>Gammaproteobacteria</taxon>
        <taxon>Alteromonadales</taxon>
        <taxon>Shewanellaceae</taxon>
        <taxon>Shewanella</taxon>
    </lineage>
</organism>
<dbReference type="GO" id="GO:0003676">
    <property type="term" value="F:nucleic acid binding"/>
    <property type="evidence" value="ECO:0007669"/>
    <property type="project" value="InterPro"/>
</dbReference>